<sequence length="69" mass="7729">MGGKGGFGVRDGTRWISSTLTGYLVPIQVLPYILLTNADDGRYHNEIDDDEVFNCPAKRIFQEISIQLL</sequence>
<proteinExistence type="predicted"/>
<name>A0A8X6UEL7_NEPPI</name>
<dbReference type="Proteomes" id="UP000887013">
    <property type="component" value="Unassembled WGS sequence"/>
</dbReference>
<keyword evidence="2" id="KW-1185">Reference proteome</keyword>
<gene>
    <name evidence="1" type="ORF">NPIL_329041</name>
</gene>
<comment type="caution">
    <text evidence="1">The sequence shown here is derived from an EMBL/GenBank/DDBJ whole genome shotgun (WGS) entry which is preliminary data.</text>
</comment>
<organism evidence="1 2">
    <name type="scientific">Nephila pilipes</name>
    <name type="common">Giant wood spider</name>
    <name type="synonym">Nephila maculata</name>
    <dbReference type="NCBI Taxonomy" id="299642"/>
    <lineage>
        <taxon>Eukaryota</taxon>
        <taxon>Metazoa</taxon>
        <taxon>Ecdysozoa</taxon>
        <taxon>Arthropoda</taxon>
        <taxon>Chelicerata</taxon>
        <taxon>Arachnida</taxon>
        <taxon>Araneae</taxon>
        <taxon>Araneomorphae</taxon>
        <taxon>Entelegynae</taxon>
        <taxon>Araneoidea</taxon>
        <taxon>Nephilidae</taxon>
        <taxon>Nephila</taxon>
    </lineage>
</organism>
<protein>
    <submittedName>
        <fullName evidence="1">Uncharacterized protein</fullName>
    </submittedName>
</protein>
<reference evidence="1" key="1">
    <citation type="submission" date="2020-08" db="EMBL/GenBank/DDBJ databases">
        <title>Multicomponent nature underlies the extraordinary mechanical properties of spider dragline silk.</title>
        <authorList>
            <person name="Kono N."/>
            <person name="Nakamura H."/>
            <person name="Mori M."/>
            <person name="Yoshida Y."/>
            <person name="Ohtoshi R."/>
            <person name="Malay A.D."/>
            <person name="Moran D.A.P."/>
            <person name="Tomita M."/>
            <person name="Numata K."/>
            <person name="Arakawa K."/>
        </authorList>
    </citation>
    <scope>NUCLEOTIDE SEQUENCE</scope>
</reference>
<evidence type="ECO:0000313" key="2">
    <source>
        <dbReference type="Proteomes" id="UP000887013"/>
    </source>
</evidence>
<dbReference type="AlphaFoldDB" id="A0A8X6UEL7"/>
<dbReference type="EMBL" id="BMAW01125201">
    <property type="protein sequence ID" value="GFU11327.1"/>
    <property type="molecule type" value="Genomic_DNA"/>
</dbReference>
<accession>A0A8X6UEL7</accession>
<evidence type="ECO:0000313" key="1">
    <source>
        <dbReference type="EMBL" id="GFU11327.1"/>
    </source>
</evidence>